<dbReference type="GO" id="GO:0031902">
    <property type="term" value="C:late endosome membrane"/>
    <property type="evidence" value="ECO:0007669"/>
    <property type="project" value="InterPro"/>
</dbReference>
<evidence type="ECO:0008006" key="10">
    <source>
        <dbReference type="Google" id="ProtNLM"/>
    </source>
</evidence>
<gene>
    <name evidence="8" type="ORF">QR680_005251</name>
</gene>
<comment type="subcellular location">
    <subcellularLocation>
        <location evidence="1">Endomembrane system</location>
    </subcellularLocation>
</comment>
<dbReference type="GO" id="GO:0071986">
    <property type="term" value="C:Ragulator complex"/>
    <property type="evidence" value="ECO:0007669"/>
    <property type="project" value="InterPro"/>
</dbReference>
<dbReference type="InterPro" id="IPR028209">
    <property type="entry name" value="LAMTOR1/MEH1"/>
</dbReference>
<evidence type="ECO:0000256" key="3">
    <source>
        <dbReference type="ARBA" id="ARBA00023136"/>
    </source>
</evidence>
<dbReference type="GO" id="GO:0071230">
    <property type="term" value="P:cellular response to amino acid stimulus"/>
    <property type="evidence" value="ECO:0007669"/>
    <property type="project" value="InterPro"/>
</dbReference>
<keyword evidence="7" id="KW-0732">Signal</keyword>
<dbReference type="PANTHER" id="PTHR37433:SF6">
    <property type="entry name" value="ACTIVIN_RECP DOMAIN-CONTAINING PROTEIN"/>
    <property type="match status" value="1"/>
</dbReference>
<feature type="transmembrane region" description="Helical" evidence="6">
    <location>
        <begin position="549"/>
        <end position="568"/>
    </location>
</feature>
<dbReference type="EMBL" id="JAUCMV010000003">
    <property type="protein sequence ID" value="KAK0410645.1"/>
    <property type="molecule type" value="Genomic_DNA"/>
</dbReference>
<keyword evidence="2" id="KW-0519">Myristate</keyword>
<dbReference type="Proteomes" id="UP001175271">
    <property type="component" value="Unassembled WGS sequence"/>
</dbReference>
<keyword evidence="5" id="KW-0449">Lipoprotein</keyword>
<evidence type="ECO:0000256" key="1">
    <source>
        <dbReference type="ARBA" id="ARBA00004308"/>
    </source>
</evidence>
<organism evidence="8 9">
    <name type="scientific">Steinernema hermaphroditum</name>
    <dbReference type="NCBI Taxonomy" id="289476"/>
    <lineage>
        <taxon>Eukaryota</taxon>
        <taxon>Metazoa</taxon>
        <taxon>Ecdysozoa</taxon>
        <taxon>Nematoda</taxon>
        <taxon>Chromadorea</taxon>
        <taxon>Rhabditida</taxon>
        <taxon>Tylenchina</taxon>
        <taxon>Panagrolaimomorpha</taxon>
        <taxon>Strongyloidoidea</taxon>
        <taxon>Steinernematidae</taxon>
        <taxon>Steinernema</taxon>
    </lineage>
</organism>
<accession>A0AA39LVA9</accession>
<keyword evidence="4" id="KW-0564">Palmitate</keyword>
<keyword evidence="9" id="KW-1185">Reference proteome</keyword>
<dbReference type="GO" id="GO:0042632">
    <property type="term" value="P:cholesterol homeostasis"/>
    <property type="evidence" value="ECO:0007669"/>
    <property type="project" value="InterPro"/>
</dbReference>
<dbReference type="GO" id="GO:0007040">
    <property type="term" value="P:lysosome organization"/>
    <property type="evidence" value="ECO:0007669"/>
    <property type="project" value="InterPro"/>
</dbReference>
<evidence type="ECO:0000313" key="8">
    <source>
        <dbReference type="EMBL" id="KAK0410645.1"/>
    </source>
</evidence>
<dbReference type="GO" id="GO:0045121">
    <property type="term" value="C:membrane raft"/>
    <property type="evidence" value="ECO:0007669"/>
    <property type="project" value="InterPro"/>
</dbReference>
<protein>
    <recommendedName>
        <fullName evidence="10">Post-GPI attachment to proteins factor 3</fullName>
    </recommendedName>
</protein>
<evidence type="ECO:0000256" key="4">
    <source>
        <dbReference type="ARBA" id="ARBA00023139"/>
    </source>
</evidence>
<reference evidence="8" key="1">
    <citation type="submission" date="2023-06" db="EMBL/GenBank/DDBJ databases">
        <title>Genomic analysis of the entomopathogenic nematode Steinernema hermaphroditum.</title>
        <authorList>
            <person name="Schwarz E.M."/>
            <person name="Heppert J.K."/>
            <person name="Baniya A."/>
            <person name="Schwartz H.T."/>
            <person name="Tan C.-H."/>
            <person name="Antoshechkin I."/>
            <person name="Sternberg P.W."/>
            <person name="Goodrich-Blair H."/>
            <person name="Dillman A.R."/>
        </authorList>
    </citation>
    <scope>NUCLEOTIDE SEQUENCE</scope>
    <source>
        <strain evidence="8">PS9179</strain>
        <tissue evidence="8">Whole animal</tissue>
    </source>
</reference>
<evidence type="ECO:0000256" key="6">
    <source>
        <dbReference type="SAM" id="Phobius"/>
    </source>
</evidence>
<evidence type="ECO:0000313" key="9">
    <source>
        <dbReference type="Proteomes" id="UP001175271"/>
    </source>
</evidence>
<comment type="caution">
    <text evidence="8">The sequence shown here is derived from an EMBL/GenBank/DDBJ whole genome shotgun (WGS) entry which is preliminary data.</text>
</comment>
<feature type="signal peptide" evidence="7">
    <location>
        <begin position="1"/>
        <end position="21"/>
    </location>
</feature>
<keyword evidence="3 6" id="KW-0472">Membrane</keyword>
<name>A0AA39LVA9_9BILA</name>
<dbReference type="GO" id="GO:0043410">
    <property type="term" value="P:positive regulation of MAPK cascade"/>
    <property type="evidence" value="ECO:0007669"/>
    <property type="project" value="InterPro"/>
</dbReference>
<dbReference type="GO" id="GO:0016197">
    <property type="term" value="P:endosomal transport"/>
    <property type="evidence" value="ECO:0007669"/>
    <property type="project" value="InterPro"/>
</dbReference>
<evidence type="ECO:0000256" key="2">
    <source>
        <dbReference type="ARBA" id="ARBA00022707"/>
    </source>
</evidence>
<dbReference type="Pfam" id="PF15454">
    <property type="entry name" value="LAMTOR"/>
    <property type="match status" value="1"/>
</dbReference>
<proteinExistence type="predicted"/>
<dbReference type="AlphaFoldDB" id="A0AA39LVA9"/>
<keyword evidence="6" id="KW-1133">Transmembrane helix</keyword>
<dbReference type="GO" id="GO:0001919">
    <property type="term" value="P:regulation of receptor recycling"/>
    <property type="evidence" value="ECO:0007669"/>
    <property type="project" value="InterPro"/>
</dbReference>
<feature type="transmembrane region" description="Helical" evidence="6">
    <location>
        <begin position="435"/>
        <end position="455"/>
    </location>
</feature>
<evidence type="ECO:0000256" key="7">
    <source>
        <dbReference type="SAM" id="SignalP"/>
    </source>
</evidence>
<evidence type="ECO:0000256" key="5">
    <source>
        <dbReference type="ARBA" id="ARBA00023288"/>
    </source>
</evidence>
<sequence length="821" mass="90907">MPRAFGPLLLLVALLGPRALGNQCYSCAGTCHREPCNCQMGSCESNYCFIERKPTEVRGVHRITKGCVKNPARTRAGCDFDHFPDHIQCICSGNFCNDIIFLRPAHRHNVTCRQCSERNPDCSETCQGQWCHEDSTTGASGCGYGPPSLPYFYKGPELLRERNKVCITMSRGNGKPRRHCICNTNMCNDFHRYYPYQSSGLSSAHRSRSLSPQSRPLQKCVSCDVSAQDNVVTPSCKQHTCIGHYCTYATQRVVLGIQATINEKQGCINVTDHSQIQLGCTHKWMDEFEELFCACEGDMCNRDLSTASRSGVLSLRIPFVFLALWTVLEKVQSCSPPFVASPPTPTGHSSDSARLRFSLNILMDPVDNAFVKIKDGVRSTVKRIKRRSVEMGEEIKKVPSEIYALKSSSQDSLKGFIDALKDDKKMPKALHVEELVGALVHIAVMLACFWVGAIFGRVHVLALLKPIVDVPSVVLGNYVLVPLHFYFRKIELSWERLVLLAGAQGLFYGYVFEEYSDPSMFPAAVLHALLNAGLLRFCSEHSEGDRKQFFITFLALSFAALMVISKFAGRPFVFSLLSNGSYVAGAYAVFQFHFNQVRAGRSSPTLFKMELIRKYCCCIGEASDSEDERQLIDDEEDDFNVIIARQNSTNQYGSNGSLSVDNGIAPFMAFPTLSAPSTQNVESQENEEATMLDSILNQTQQNIIDVSNMADNSGINNADYANRARLYNDMVRKHDHNATQKMASASANGSESKAPIGILNDVGNLVTDMLSRPPLPPSAIDEAKTLATKAADAVKEGIKVKNTEELVVYMSMEDAPRSQAP</sequence>
<dbReference type="GO" id="GO:0032008">
    <property type="term" value="P:positive regulation of TOR signaling"/>
    <property type="evidence" value="ECO:0007669"/>
    <property type="project" value="InterPro"/>
</dbReference>
<feature type="chain" id="PRO_5041343642" description="Post-GPI attachment to proteins factor 3" evidence="7">
    <location>
        <begin position="22"/>
        <end position="821"/>
    </location>
</feature>
<feature type="transmembrane region" description="Helical" evidence="6">
    <location>
        <begin position="467"/>
        <end position="487"/>
    </location>
</feature>
<feature type="transmembrane region" description="Helical" evidence="6">
    <location>
        <begin position="574"/>
        <end position="594"/>
    </location>
</feature>
<dbReference type="PANTHER" id="PTHR37433">
    <property type="entry name" value="PROTEIN CBG25136-RELATED"/>
    <property type="match status" value="1"/>
</dbReference>
<keyword evidence="6" id="KW-0812">Transmembrane</keyword>